<dbReference type="Gene3D" id="3.90.550.10">
    <property type="entry name" value="Spore Coat Polysaccharide Biosynthesis Protein SpsA, Chain A"/>
    <property type="match status" value="1"/>
</dbReference>
<evidence type="ECO:0000313" key="2">
    <source>
        <dbReference type="EMBL" id="UOR03949.1"/>
    </source>
</evidence>
<dbReference type="InterPro" id="IPR029044">
    <property type="entry name" value="Nucleotide-diphossugar_trans"/>
</dbReference>
<gene>
    <name evidence="2" type="ORF">MUN82_13445</name>
</gene>
<dbReference type="AlphaFoldDB" id="A0A8T9SW26"/>
<protein>
    <submittedName>
        <fullName evidence="2">Glycosyltransferase</fullName>
        <ecNumber evidence="2">2.4.-.-</ecNumber>
    </submittedName>
</protein>
<dbReference type="Pfam" id="PF00535">
    <property type="entry name" value="Glycos_transf_2"/>
    <property type="match status" value="1"/>
</dbReference>
<feature type="domain" description="Glycosyltransferase 2-like" evidence="1">
    <location>
        <begin position="5"/>
        <end position="120"/>
    </location>
</feature>
<proteinExistence type="predicted"/>
<evidence type="ECO:0000313" key="3">
    <source>
        <dbReference type="Proteomes" id="UP000829925"/>
    </source>
</evidence>
<dbReference type="PANTHER" id="PTHR22916:SF3">
    <property type="entry name" value="UDP-GLCNAC:BETAGAL BETA-1,3-N-ACETYLGLUCOSAMINYLTRANSFERASE-LIKE PROTEIN 1"/>
    <property type="match status" value="1"/>
</dbReference>
<reference evidence="2 3" key="1">
    <citation type="submission" date="2022-04" db="EMBL/GenBank/DDBJ databases">
        <title>Hymenobacter sp. isolated from the air.</title>
        <authorList>
            <person name="Won M."/>
            <person name="Lee C.-M."/>
            <person name="Woen H.-Y."/>
            <person name="Kwon S.-W."/>
        </authorList>
    </citation>
    <scope>NUCLEOTIDE SEQUENCE [LARGE SCALE GENOMIC DNA]</scope>
    <source>
        <strain evidence="3">5413 J-13</strain>
    </source>
</reference>
<dbReference type="KEGG" id="haei:MUN82_13445"/>
<keyword evidence="2" id="KW-0808">Transferase</keyword>
<keyword evidence="3" id="KW-1185">Reference proteome</keyword>
<dbReference type="GO" id="GO:0016758">
    <property type="term" value="F:hexosyltransferase activity"/>
    <property type="evidence" value="ECO:0007669"/>
    <property type="project" value="UniProtKB-ARBA"/>
</dbReference>
<dbReference type="SUPFAM" id="SSF53448">
    <property type="entry name" value="Nucleotide-diphospho-sugar transferases"/>
    <property type="match status" value="1"/>
</dbReference>
<evidence type="ECO:0000259" key="1">
    <source>
        <dbReference type="Pfam" id="PF00535"/>
    </source>
</evidence>
<sequence>MPKVSIIIPTYNRASYLKKAVESILFQNFDDYEIIIVDNASTDNTEEIIKEIGSNKIIYCKNKENIGMIGNHNRALSLIKGEYIHIFSDDDTMCQNSISKKVAILDKYINVGLVHSNINIINEEDVIISGHWGHSYYDKWKDIHSIDSLLLGIDYFKILYYHWNVISMPSVMVRSSVLEKAGAYFNAKMKFAMDLEMWMRICLFSDVYYINEILVNYRVHSSNNILIEDKVSTYEEFKRIKESLFEEFPNKILELRLEKKDIDEISMKQVEKYPLLLDYEYIKSDSYVRRVMNLIKRILVNLGR</sequence>
<organism evidence="2 3">
    <name type="scientific">Hymenobacter aerilatus</name>
    <dbReference type="NCBI Taxonomy" id="2932251"/>
    <lineage>
        <taxon>Bacteria</taxon>
        <taxon>Pseudomonadati</taxon>
        <taxon>Bacteroidota</taxon>
        <taxon>Cytophagia</taxon>
        <taxon>Cytophagales</taxon>
        <taxon>Hymenobacteraceae</taxon>
        <taxon>Hymenobacter</taxon>
    </lineage>
</organism>
<name>A0A8T9SW26_9BACT</name>
<dbReference type="RefSeq" id="WP_245091197.1">
    <property type="nucleotide sequence ID" value="NZ_CP095053.1"/>
</dbReference>
<dbReference type="InterPro" id="IPR001173">
    <property type="entry name" value="Glyco_trans_2-like"/>
</dbReference>
<keyword evidence="2" id="KW-0328">Glycosyltransferase</keyword>
<accession>A0A8T9SW26</accession>
<dbReference type="EC" id="2.4.-.-" evidence="2"/>
<dbReference type="EMBL" id="CP095053">
    <property type="protein sequence ID" value="UOR03949.1"/>
    <property type="molecule type" value="Genomic_DNA"/>
</dbReference>
<dbReference type="PANTHER" id="PTHR22916">
    <property type="entry name" value="GLYCOSYLTRANSFERASE"/>
    <property type="match status" value="1"/>
</dbReference>
<dbReference type="Proteomes" id="UP000829925">
    <property type="component" value="Chromosome"/>
</dbReference>